<protein>
    <submittedName>
        <fullName evidence="2">Exopolysaccharide biosynthesis protein exod</fullName>
    </submittedName>
</protein>
<proteinExistence type="predicted"/>
<keyword evidence="1" id="KW-1133">Transmembrane helix</keyword>
<dbReference type="Proteomes" id="UP000244930">
    <property type="component" value="Chromosome"/>
</dbReference>
<dbReference type="KEGG" id="acom:CEW83_15620"/>
<evidence type="ECO:0000313" key="3">
    <source>
        <dbReference type="Proteomes" id="UP000244930"/>
    </source>
</evidence>
<accession>A0A2U8GXS3</accession>
<dbReference type="EMBL" id="CP022187">
    <property type="protein sequence ID" value="AWI77766.1"/>
    <property type="molecule type" value="Genomic_DNA"/>
</dbReference>
<organism evidence="2 3">
    <name type="scientific">Parazoarcus communis</name>
    <dbReference type="NCBI Taxonomy" id="41977"/>
    <lineage>
        <taxon>Bacteria</taxon>
        <taxon>Pseudomonadati</taxon>
        <taxon>Pseudomonadota</taxon>
        <taxon>Betaproteobacteria</taxon>
        <taxon>Rhodocyclales</taxon>
        <taxon>Zoogloeaceae</taxon>
        <taxon>Parazoarcus</taxon>
    </lineage>
</organism>
<name>A0A2U8GXS3_9RHOO</name>
<evidence type="ECO:0000256" key="1">
    <source>
        <dbReference type="SAM" id="Phobius"/>
    </source>
</evidence>
<sequence>MNGTMAGAVGQSNRQRVVWLSLLATPLLFPIALPGMASVVGAFCVLIAFGLFSGKPLPLPAWLAKRELNERFKRMLERMISRVTGVIALWGRPRMLRLSDKPARFVNGMMLCVAGLSMMAPVPIITFDNVLPALAIVLISWGLRLRDGLMLLAGYVVTLAAAASVVLLWWGGTVAISELLSRTGLTLGH</sequence>
<keyword evidence="1" id="KW-0472">Membrane</keyword>
<dbReference type="PANTHER" id="PTHR41795">
    <property type="entry name" value="EXOPOLYSACCHARIDE SYNTHESIS PROTEIN"/>
    <property type="match status" value="1"/>
</dbReference>
<dbReference type="PIRSF" id="PIRSF033239">
    <property type="entry name" value="ExoD"/>
    <property type="match status" value="1"/>
</dbReference>
<keyword evidence="1" id="KW-0812">Transmembrane</keyword>
<reference evidence="2 3" key="1">
    <citation type="submission" date="2017-06" db="EMBL/GenBank/DDBJ databases">
        <title>Azoarcus.</title>
        <authorList>
            <person name="Woo J.-H."/>
            <person name="Kim H.-S."/>
        </authorList>
    </citation>
    <scope>NUCLEOTIDE SEQUENCE [LARGE SCALE GENOMIC DNA]</scope>
    <source>
        <strain evidence="2 3">TSPY31</strain>
    </source>
</reference>
<dbReference type="Pfam" id="PF06055">
    <property type="entry name" value="ExoD"/>
    <property type="match status" value="1"/>
</dbReference>
<dbReference type="InterPro" id="IPR010331">
    <property type="entry name" value="ExoD"/>
</dbReference>
<dbReference type="AlphaFoldDB" id="A0A2U8GXS3"/>
<dbReference type="PANTHER" id="PTHR41795:SF1">
    <property type="entry name" value="EXOPOLYSACCHARIDE SYNTHESIS PROTEIN"/>
    <property type="match status" value="1"/>
</dbReference>
<gene>
    <name evidence="2" type="ORF">CEW83_15620</name>
</gene>
<feature type="transmembrane region" description="Helical" evidence="1">
    <location>
        <begin position="27"/>
        <end position="54"/>
    </location>
</feature>
<evidence type="ECO:0000313" key="2">
    <source>
        <dbReference type="EMBL" id="AWI77766.1"/>
    </source>
</evidence>
<feature type="transmembrane region" description="Helical" evidence="1">
    <location>
        <begin position="148"/>
        <end position="170"/>
    </location>
</feature>
<keyword evidence="3" id="KW-1185">Reference proteome</keyword>